<proteinExistence type="predicted"/>
<reference evidence="1 2" key="1">
    <citation type="submission" date="2020-08" db="EMBL/GenBank/DDBJ databases">
        <title>Sequencing the genomes of 1000 actinobacteria strains.</title>
        <authorList>
            <person name="Klenk H.-P."/>
        </authorList>
    </citation>
    <scope>NUCLEOTIDE SEQUENCE [LARGE SCALE GENOMIC DNA]</scope>
    <source>
        <strain evidence="1 2">DSM 45486</strain>
    </source>
</reference>
<dbReference type="Proteomes" id="UP000552097">
    <property type="component" value="Unassembled WGS sequence"/>
</dbReference>
<dbReference type="RefSeq" id="WP_221483415.1">
    <property type="nucleotide sequence ID" value="NZ_JACHMO010000001.1"/>
</dbReference>
<organism evidence="1 2">
    <name type="scientific">Saccharothrix ecbatanensis</name>
    <dbReference type="NCBI Taxonomy" id="1105145"/>
    <lineage>
        <taxon>Bacteria</taxon>
        <taxon>Bacillati</taxon>
        <taxon>Actinomycetota</taxon>
        <taxon>Actinomycetes</taxon>
        <taxon>Pseudonocardiales</taxon>
        <taxon>Pseudonocardiaceae</taxon>
        <taxon>Saccharothrix</taxon>
    </lineage>
</organism>
<dbReference type="EMBL" id="JACHMO010000001">
    <property type="protein sequence ID" value="MBB5802042.1"/>
    <property type="molecule type" value="Genomic_DNA"/>
</dbReference>
<sequence length="261" mass="27947">MLHVVVRGPDIPTTVLYPGGRLAFGRAPHQVGGAGDLALALPGCAPHVSRLVGTLTVTGETATLHWSGASEAQLSSLFDAPGGARRVVVSKGATVTLDAGENQLLLLRGKQSGADLRIDVDVVVAVEPREPAIHGGQAGDPTAASPMLPRHSREWYVALALCEPWLTGADDYPRPPSNREIHDRVLAWHGYAWNLIRPQRVDDALRVIAAVAFGPDANPFTTEDAARKQNTRFAIARRAAEVRLVTPADLAEVERARRSPR</sequence>
<evidence type="ECO:0000313" key="1">
    <source>
        <dbReference type="EMBL" id="MBB5802042.1"/>
    </source>
</evidence>
<gene>
    <name evidence="1" type="ORF">F4560_001810</name>
</gene>
<keyword evidence="2" id="KW-1185">Reference proteome</keyword>
<comment type="caution">
    <text evidence="1">The sequence shown here is derived from an EMBL/GenBank/DDBJ whole genome shotgun (WGS) entry which is preliminary data.</text>
</comment>
<protein>
    <submittedName>
        <fullName evidence="1">Uncharacterized protein</fullName>
    </submittedName>
</protein>
<evidence type="ECO:0000313" key="2">
    <source>
        <dbReference type="Proteomes" id="UP000552097"/>
    </source>
</evidence>
<accession>A0A7W9HGV2</accession>
<name>A0A7W9HGV2_9PSEU</name>
<dbReference type="AlphaFoldDB" id="A0A7W9HGV2"/>